<organism evidence="2 3">
    <name type="scientific">Flavobacterium weaverense</name>
    <dbReference type="NCBI Taxonomy" id="271156"/>
    <lineage>
        <taxon>Bacteria</taxon>
        <taxon>Pseudomonadati</taxon>
        <taxon>Bacteroidota</taxon>
        <taxon>Flavobacteriia</taxon>
        <taxon>Flavobacteriales</taxon>
        <taxon>Flavobacteriaceae</taxon>
        <taxon>Flavobacterium</taxon>
    </lineage>
</organism>
<proteinExistence type="predicted"/>
<gene>
    <name evidence="2" type="ORF">BC961_2352</name>
</gene>
<dbReference type="Gene3D" id="2.160.20.120">
    <property type="match status" value="1"/>
</dbReference>
<feature type="domain" description="Putative auto-transporter adhesin head GIN" evidence="1">
    <location>
        <begin position="41"/>
        <end position="179"/>
    </location>
</feature>
<dbReference type="Proteomes" id="UP000280368">
    <property type="component" value="Unassembled WGS sequence"/>
</dbReference>
<name>A0A3L9ZRT6_9FLAO</name>
<dbReference type="Pfam" id="PF10988">
    <property type="entry name" value="DUF2807"/>
    <property type="match status" value="1"/>
</dbReference>
<dbReference type="RefSeq" id="WP_121925955.1">
    <property type="nucleotide sequence ID" value="NZ_CBCSGA010000026.1"/>
</dbReference>
<dbReference type="AlphaFoldDB" id="A0A3L9ZRT6"/>
<evidence type="ECO:0000313" key="2">
    <source>
        <dbReference type="EMBL" id="RMA75007.1"/>
    </source>
</evidence>
<dbReference type="InterPro" id="IPR021255">
    <property type="entry name" value="DUF2807"/>
</dbReference>
<evidence type="ECO:0000313" key="3">
    <source>
        <dbReference type="Proteomes" id="UP000280368"/>
    </source>
</evidence>
<comment type="caution">
    <text evidence="2">The sequence shown here is derived from an EMBL/GenBank/DDBJ whole genome shotgun (WGS) entry which is preliminary data.</text>
</comment>
<accession>A0A3L9ZRT6</accession>
<dbReference type="OrthoDB" id="1419485at2"/>
<protein>
    <submittedName>
        <fullName evidence="2">Putative autotransporter adhesin-like protein</fullName>
    </submittedName>
</protein>
<keyword evidence="3" id="KW-1185">Reference proteome</keyword>
<reference evidence="2 3" key="1">
    <citation type="submission" date="2018-10" db="EMBL/GenBank/DDBJ databases">
        <title>Genomic Encyclopedia of Archaeal and Bacterial Type Strains, Phase II (KMG-II): from individual species to whole genera.</title>
        <authorList>
            <person name="Goeker M."/>
        </authorList>
    </citation>
    <scope>NUCLEOTIDE SEQUENCE [LARGE SCALE GENOMIC DNA]</scope>
    <source>
        <strain evidence="2 3">DSM 19727</strain>
    </source>
</reference>
<dbReference type="EMBL" id="REFH01000010">
    <property type="protein sequence ID" value="RMA75007.1"/>
    <property type="molecule type" value="Genomic_DNA"/>
</dbReference>
<evidence type="ECO:0000259" key="1">
    <source>
        <dbReference type="Pfam" id="PF10988"/>
    </source>
</evidence>
<sequence>MKKYSTILLLVFFTTLTFAQKKEKIKGSKTVTTERREINKFTALIVEDNLEIHLERGERAELKIEADENLQDIISIDQYDNTLRIFTTKHASNYKKMIVRVTYTDNLNLITSKNESSINAIQELLLNSVTIKAQDASKLFVNANTKDFLLQAGDKTKTELNLKSDNTTVELNKNATLKALISTSILKIDQYQKTTASIEGNATSTLVRLDNNSALTANKFVTKNAEIKTESYTNCSLFVEKEVIIDATNKSEIQLLGNPKIEMRKFADEAKLIKKLK</sequence>